<organism evidence="1 2">
    <name type="scientific">Edwardsiella tarda (strain FL6-60)</name>
    <dbReference type="NCBI Taxonomy" id="718251"/>
    <lineage>
        <taxon>Bacteria</taxon>
        <taxon>Pseudomonadati</taxon>
        <taxon>Pseudomonadota</taxon>
        <taxon>Gammaproteobacteria</taxon>
        <taxon>Enterobacterales</taxon>
        <taxon>Hafniaceae</taxon>
        <taxon>Edwardsiella</taxon>
    </lineage>
</organism>
<name>A0A0H3DS80_EDWTF</name>
<protein>
    <submittedName>
        <fullName evidence="1">Uncharacterized protein</fullName>
    </submittedName>
</protein>
<dbReference type="SUPFAM" id="SSF52467">
    <property type="entry name" value="DHS-like NAD/FAD-binding domain"/>
    <property type="match status" value="1"/>
</dbReference>
<gene>
    <name evidence="1" type="ordered locus">ETAF_0757</name>
</gene>
<sequence>MIVINLAYRRVTTMTLLSTDPLTQLAFSVHENKGVFAVLLGSGLSRTAQIPTGWEITLDLIKRIAAAQDVEEQTDWAQWYRDKTGNEPDDSKLLEDLTISPAERRSILHNYIEPNEEEKEDGKKLPTPAHQAIARLVRSGHIRVILTTNFDRLMENALREQGVEPTVISSVDSLSGAEPLTHSQCYLFKLHGDYKDARILNTDNELASYPVEYNQLLDRIIDEHGLIICGWSGEWDHALRAAILRAPNKRYPMFWAAKNPPGTNAQDLISHRQAKIMEITGADDFFNTLQQRVTILEQSRKQNPLSVELLTNSTKKYLAKAEFRIQLDELFSGEFERLLEAMNSDTLSPNGRWSPEEFSQRVSTYESITEPLGRMAGILGRWGEDKHKELIFDIINNIISHSKNHNGGLSAWINLRTYPAVMIMTAYALGLIRSRRWGTLHELFLKKIVIPHHEPCSIITLLFLWSWEGGGDIWKQLDGLDRRKTALSDHLLTIMDEWKSSFIGTTANFELSYDRYETLASLAYFEEQLSTYPDKTQIDIQYFRMPVGRVGWNSSSYRILTQELKDTNILDDLLTHGFANNSEEDLALFLRCFESIAGRMSW</sequence>
<evidence type="ECO:0000313" key="1">
    <source>
        <dbReference type="EMBL" id="ADM40877.1"/>
    </source>
</evidence>
<reference evidence="2" key="1">
    <citation type="submission" date="2010-08" db="EMBL/GenBank/DDBJ databases">
        <title>Genome comparisons of Edwardsiella bacteria analysed using deep sequencing technology.</title>
        <authorList>
            <person name="van Soest J.J."/>
            <person name="Henkel C.V."/>
            <person name="Jansen H.J."/>
            <person name="van den Hondel C.A.M.J.J."/>
            <person name="Bloemberg G.V."/>
            <person name="Meijer A.H."/>
            <person name="Spaink H.P."/>
        </authorList>
    </citation>
    <scope>NUCLEOTIDE SEQUENCE [LARGE SCALE GENOMIC DNA]</scope>
    <source>
        <strain evidence="2">FL6-60</strain>
    </source>
</reference>
<dbReference type="PATRIC" id="fig|718251.5.peg.776"/>
<dbReference type="KEGG" id="etd:ETAF_0757"/>
<reference evidence="1 2" key="2">
    <citation type="journal article" date="2011" name="BMC Immunol.">
        <title>Comparison of static immersion and intravenous injection systems for exposure of zebrafish embryos to the natural pathogen Edwardsiella tarda.</title>
        <authorList>
            <person name="van Soest J.J."/>
            <person name="Stockhammer O.W."/>
            <person name="Ordas A."/>
            <person name="Bloemberg G.V."/>
            <person name="Spaink H.P."/>
            <person name="Meijer A.H."/>
        </authorList>
    </citation>
    <scope>NUCLEOTIDE SEQUENCE [LARGE SCALE GENOMIC DNA]</scope>
    <source>
        <strain evidence="1 2">FL6-60</strain>
    </source>
</reference>
<dbReference type="Proteomes" id="UP000002230">
    <property type="component" value="Chromosome"/>
</dbReference>
<dbReference type="InterPro" id="IPR029035">
    <property type="entry name" value="DHS-like_NAD/FAD-binding_dom"/>
</dbReference>
<dbReference type="Pfam" id="PF13289">
    <property type="entry name" value="SIR2_2"/>
    <property type="match status" value="1"/>
</dbReference>
<dbReference type="Gene3D" id="3.40.50.1220">
    <property type="entry name" value="TPP-binding domain"/>
    <property type="match status" value="1"/>
</dbReference>
<keyword evidence="2" id="KW-1185">Reference proteome</keyword>
<dbReference type="EMBL" id="CP002154">
    <property type="protein sequence ID" value="ADM40877.1"/>
    <property type="molecule type" value="Genomic_DNA"/>
</dbReference>
<evidence type="ECO:0000313" key="2">
    <source>
        <dbReference type="Proteomes" id="UP000002230"/>
    </source>
</evidence>
<dbReference type="AlphaFoldDB" id="A0A0H3DS80"/>
<proteinExistence type="predicted"/>
<accession>A0A0H3DS80</accession>
<dbReference type="HOGENOM" id="CLU_027194_0_0_6"/>